<accession>A0A8F9XLA9</accession>
<evidence type="ECO:0000313" key="1">
    <source>
        <dbReference type="EMBL" id="QYM78849.1"/>
    </source>
</evidence>
<reference evidence="1" key="1">
    <citation type="submission" date="2021-08" db="EMBL/GenBank/DDBJ databases">
        <title>Genome of a novel bacterium of the phylum Verrucomicrobia, Oleiharenicola sp. KSB-15.</title>
        <authorList>
            <person name="Chung J.-H."/>
            <person name="Ahn J.-H."/>
            <person name="Yoon Y."/>
            <person name="Kim D.-Y."/>
            <person name="An S.-H."/>
            <person name="Park I."/>
            <person name="Yeon J."/>
        </authorList>
    </citation>
    <scope>NUCLEOTIDE SEQUENCE</scope>
    <source>
        <strain evidence="1">KSB-15</strain>
    </source>
</reference>
<dbReference type="KEGG" id="ole:K0B96_16330"/>
<dbReference type="InterPro" id="IPR045384">
    <property type="entry name" value="DUF6527"/>
</dbReference>
<proteinExistence type="predicted"/>
<name>A0A8F9XLA9_9BACT</name>
<keyword evidence="2" id="KW-1185">Reference proteome</keyword>
<dbReference type="Pfam" id="PF20137">
    <property type="entry name" value="BubE"/>
    <property type="match status" value="1"/>
</dbReference>
<dbReference type="Proteomes" id="UP000825051">
    <property type="component" value="Chromosome"/>
</dbReference>
<dbReference type="RefSeq" id="WP_220161953.1">
    <property type="nucleotide sequence ID" value="NZ_CP080507.1"/>
</dbReference>
<evidence type="ECO:0000313" key="2">
    <source>
        <dbReference type="Proteomes" id="UP000825051"/>
    </source>
</evidence>
<dbReference type="AlphaFoldDB" id="A0A8F9XLA9"/>
<sequence length="118" mass="13754">MTKKFLRWIERLFRTTKDSAEAFQWAKVEHLPTPLAEKKIYVLGDDECEWAAAMACPCGCGSTIHLSLAPDSRPTWRVRRHRNGTVSLLPSVWRTVGCRSHFVLYKGRIFWCRNEPFE</sequence>
<protein>
    <submittedName>
        <fullName evidence="1">Uncharacterized protein</fullName>
    </submittedName>
</protein>
<dbReference type="EMBL" id="CP080507">
    <property type="protein sequence ID" value="QYM78849.1"/>
    <property type="molecule type" value="Genomic_DNA"/>
</dbReference>
<organism evidence="1 2">
    <name type="scientific">Horticoccus luteus</name>
    <dbReference type="NCBI Taxonomy" id="2862869"/>
    <lineage>
        <taxon>Bacteria</taxon>
        <taxon>Pseudomonadati</taxon>
        <taxon>Verrucomicrobiota</taxon>
        <taxon>Opitutia</taxon>
        <taxon>Opitutales</taxon>
        <taxon>Opitutaceae</taxon>
        <taxon>Horticoccus</taxon>
    </lineage>
</organism>
<gene>
    <name evidence="1" type="ORF">K0B96_16330</name>
</gene>